<dbReference type="EMBL" id="NHNI01000002">
    <property type="protein sequence ID" value="OZY85045.1"/>
    <property type="molecule type" value="Genomic_DNA"/>
</dbReference>
<keyword evidence="8" id="KW-0969">Cilium</keyword>
<dbReference type="PANTHER" id="PTHR36307:SF1">
    <property type="entry name" value="FLAGELLA BASAL BODY P-RING FORMATION PROTEIN FLGA"/>
    <property type="match status" value="1"/>
</dbReference>
<dbReference type="GO" id="GO:0042597">
    <property type="term" value="C:periplasmic space"/>
    <property type="evidence" value="ECO:0007669"/>
    <property type="project" value="UniProtKB-SubCell"/>
</dbReference>
<evidence type="ECO:0000256" key="4">
    <source>
        <dbReference type="ARBA" id="ARBA00022729"/>
    </source>
</evidence>
<evidence type="ECO:0000256" key="5">
    <source>
        <dbReference type="ARBA" id="ARBA00022764"/>
    </source>
</evidence>
<keyword evidence="9" id="KW-1185">Reference proteome</keyword>
<dbReference type="Pfam" id="PF13144">
    <property type="entry name" value="ChapFlgA"/>
    <property type="match status" value="1"/>
</dbReference>
<dbReference type="SMART" id="SM00858">
    <property type="entry name" value="SAF"/>
    <property type="match status" value="1"/>
</dbReference>
<name>A0A266Q5C7_9GAMM</name>
<reference evidence="9" key="1">
    <citation type="submission" date="2017-05" db="EMBL/GenBank/DDBJ databases">
        <authorList>
            <person name="Barney B.M."/>
        </authorList>
    </citation>
    <scope>NUCLEOTIDE SEQUENCE [LARGE SCALE GENOMIC DNA]</scope>
    <source>
        <strain evidence="9">PSBB022</strain>
    </source>
</reference>
<comment type="subcellular location">
    <subcellularLocation>
        <location evidence="1">Periplasm</location>
    </subcellularLocation>
</comment>
<evidence type="ECO:0000256" key="2">
    <source>
        <dbReference type="ARBA" id="ARBA00010474"/>
    </source>
</evidence>
<dbReference type="AlphaFoldDB" id="A0A266Q5C7"/>
<sequence>MELPSFCSNFLRKFLPSIPANRALAQKLAHNSAAGVKYLAGALFIALPSMTANAQIYSPLALKQDVANFLATHYAQEPHERLDIKVGNLDSRLRLEACAEPLHFNLQDSTGLGGSISVQTRCPTPQGWAVHVPAQVMIYRQIPVAARTIARGEHINDSHLTNTLTNVSSIRQGYALDREQILGKEAKRNIGQGEAFKTSSLDAPTAIKRGEIVTLQAQAGAIKVVSSGVALADGRLGQKIRVRNSSSDRIVTGVVLNQGLVQTL</sequence>
<keyword evidence="5" id="KW-0574">Periplasm</keyword>
<evidence type="ECO:0000313" key="9">
    <source>
        <dbReference type="Proteomes" id="UP000216101"/>
    </source>
</evidence>
<dbReference type="GO" id="GO:0044780">
    <property type="term" value="P:bacterial-type flagellum assembly"/>
    <property type="evidence" value="ECO:0007669"/>
    <property type="project" value="InterPro"/>
</dbReference>
<evidence type="ECO:0000259" key="7">
    <source>
        <dbReference type="SMART" id="SM00858"/>
    </source>
</evidence>
<proteinExistence type="inferred from homology"/>
<evidence type="ECO:0000256" key="3">
    <source>
        <dbReference type="ARBA" id="ARBA00014754"/>
    </source>
</evidence>
<dbReference type="Pfam" id="PF17656">
    <property type="entry name" value="ChapFlgA_N"/>
    <property type="match status" value="1"/>
</dbReference>
<keyword evidence="4" id="KW-0732">Signal</keyword>
<dbReference type="NCBIfam" id="TIGR03170">
    <property type="entry name" value="flgA_cterm"/>
    <property type="match status" value="1"/>
</dbReference>
<dbReference type="Gene3D" id="3.90.1210.10">
    <property type="entry name" value="Antifreeze-like/N-acetylneuraminic acid synthase C-terminal domain"/>
    <property type="match status" value="1"/>
</dbReference>
<dbReference type="Proteomes" id="UP000216101">
    <property type="component" value="Unassembled WGS sequence"/>
</dbReference>
<feature type="domain" description="SAF" evidence="7">
    <location>
        <begin position="140"/>
        <end position="202"/>
    </location>
</feature>
<comment type="similarity">
    <text evidence="2">Belongs to the FlgA family.</text>
</comment>
<organism evidence="8 9">
    <name type="scientific">Cellvibrio mixtus</name>
    <dbReference type="NCBI Taxonomy" id="39650"/>
    <lineage>
        <taxon>Bacteria</taxon>
        <taxon>Pseudomonadati</taxon>
        <taxon>Pseudomonadota</taxon>
        <taxon>Gammaproteobacteria</taxon>
        <taxon>Cellvibrionales</taxon>
        <taxon>Cellvibrionaceae</taxon>
        <taxon>Cellvibrio</taxon>
    </lineage>
</organism>
<evidence type="ECO:0000256" key="6">
    <source>
        <dbReference type="ARBA" id="ARBA00025643"/>
    </source>
</evidence>
<dbReference type="InterPro" id="IPR039246">
    <property type="entry name" value="Flagellar_FlgA"/>
</dbReference>
<evidence type="ECO:0000313" key="8">
    <source>
        <dbReference type="EMBL" id="OZY85045.1"/>
    </source>
</evidence>
<comment type="caution">
    <text evidence="8">The sequence shown here is derived from an EMBL/GenBank/DDBJ whole genome shotgun (WGS) entry which is preliminary data.</text>
</comment>
<keyword evidence="8" id="KW-0282">Flagellum</keyword>
<dbReference type="CDD" id="cd11614">
    <property type="entry name" value="SAF_CpaB_FlgA_like"/>
    <property type="match status" value="1"/>
</dbReference>
<evidence type="ECO:0000256" key="1">
    <source>
        <dbReference type="ARBA" id="ARBA00004418"/>
    </source>
</evidence>
<keyword evidence="8" id="KW-0966">Cell projection</keyword>
<accession>A0A266Q5C7</accession>
<dbReference type="InterPro" id="IPR013974">
    <property type="entry name" value="SAF"/>
</dbReference>
<dbReference type="InterPro" id="IPR017585">
    <property type="entry name" value="SAF_FlgA"/>
</dbReference>
<dbReference type="PANTHER" id="PTHR36307">
    <property type="entry name" value="FLAGELLA BASAL BODY P-RING FORMATION PROTEIN FLGA"/>
    <property type="match status" value="1"/>
</dbReference>
<dbReference type="RefSeq" id="WP_094985981.1">
    <property type="nucleotide sequence ID" value="NZ_NHNI01000002.1"/>
</dbReference>
<dbReference type="Gene3D" id="2.30.30.760">
    <property type="match status" value="1"/>
</dbReference>
<protein>
    <recommendedName>
        <fullName evidence="3">Flagella basal body P-ring formation protein FlgA</fullName>
    </recommendedName>
</protein>
<dbReference type="InterPro" id="IPR041231">
    <property type="entry name" value="FlgA_N"/>
</dbReference>
<comment type="function">
    <text evidence="6">Involved in the assembly process of the P-ring formation. It may associate with FlgF on the rod constituting a structure essential for the P-ring assembly or may act as a modulator protein for the P-ring assembly.</text>
</comment>
<gene>
    <name evidence="8" type="ORF">CBP51_18035</name>
</gene>